<proteinExistence type="predicted"/>
<feature type="region of interest" description="Disordered" evidence="1">
    <location>
        <begin position="34"/>
        <end position="57"/>
    </location>
</feature>
<gene>
    <name evidence="2" type="ORF">S01H4_04011</name>
</gene>
<comment type="caution">
    <text evidence="2">The sequence shown here is derived from an EMBL/GenBank/DDBJ whole genome shotgun (WGS) entry which is preliminary data.</text>
</comment>
<evidence type="ECO:0000256" key="1">
    <source>
        <dbReference type="SAM" id="MobiDB-lite"/>
    </source>
</evidence>
<dbReference type="EMBL" id="BART01001035">
    <property type="protein sequence ID" value="GAG60923.1"/>
    <property type="molecule type" value="Genomic_DNA"/>
</dbReference>
<protein>
    <submittedName>
        <fullName evidence="2">Uncharacterized protein</fullName>
    </submittedName>
</protein>
<accession>X0ZKP4</accession>
<reference evidence="2" key="1">
    <citation type="journal article" date="2014" name="Front. Microbiol.">
        <title>High frequency of phylogenetically diverse reductive dehalogenase-homologous genes in deep subseafloor sedimentary metagenomes.</title>
        <authorList>
            <person name="Kawai M."/>
            <person name="Futagami T."/>
            <person name="Toyoda A."/>
            <person name="Takaki Y."/>
            <person name="Nishi S."/>
            <person name="Hori S."/>
            <person name="Arai W."/>
            <person name="Tsubouchi T."/>
            <person name="Morono Y."/>
            <person name="Uchiyama I."/>
            <person name="Ito T."/>
            <person name="Fujiyama A."/>
            <person name="Inagaki F."/>
            <person name="Takami H."/>
        </authorList>
    </citation>
    <scope>NUCLEOTIDE SEQUENCE</scope>
    <source>
        <strain evidence="2">Expedition CK06-06</strain>
    </source>
</reference>
<sequence>MPKFLNSTQLTGDFTANTDQFFIDKSTGRIGIGTTTPGAQIEIEDSSNNTSGLRFSAVGTGNQDNVNMHFQGTAGSAPFYISRAQTGGAEIQLQRDGDIILNGSNG</sequence>
<name>X0ZKP4_9ZZZZ</name>
<evidence type="ECO:0000313" key="2">
    <source>
        <dbReference type="EMBL" id="GAG60923.1"/>
    </source>
</evidence>
<feature type="compositionally biased region" description="Polar residues" evidence="1">
    <location>
        <begin position="46"/>
        <end position="57"/>
    </location>
</feature>
<dbReference type="AlphaFoldDB" id="X0ZKP4"/>
<organism evidence="2">
    <name type="scientific">marine sediment metagenome</name>
    <dbReference type="NCBI Taxonomy" id="412755"/>
    <lineage>
        <taxon>unclassified sequences</taxon>
        <taxon>metagenomes</taxon>
        <taxon>ecological metagenomes</taxon>
    </lineage>
</organism>
<feature type="non-terminal residue" evidence="2">
    <location>
        <position position="106"/>
    </location>
</feature>